<dbReference type="Proteomes" id="UP000007754">
    <property type="component" value="Chromosome 7"/>
</dbReference>
<keyword evidence="2" id="KW-0963">Cytoplasm</keyword>
<evidence type="ECO:0000256" key="3">
    <source>
        <dbReference type="ARBA" id="ARBA00023319"/>
    </source>
</evidence>
<keyword evidence="3" id="KW-0393">Immunoglobulin domain</keyword>
<dbReference type="InterPro" id="IPR003599">
    <property type="entry name" value="Ig_sub"/>
</dbReference>
<feature type="region of interest" description="Disordered" evidence="4">
    <location>
        <begin position="125"/>
        <end position="159"/>
    </location>
</feature>
<dbReference type="PANTHER" id="PTHR47633:SF8">
    <property type="entry name" value="SPEG NEIGHBOR PROTEIN"/>
    <property type="match status" value="1"/>
</dbReference>
<protein>
    <recommendedName>
        <fullName evidence="5">Ig-like domain-containing protein</fullName>
    </recommendedName>
</protein>
<dbReference type="InterPro" id="IPR013098">
    <property type="entry name" value="Ig_I-set"/>
</dbReference>
<dbReference type="InterPro" id="IPR007110">
    <property type="entry name" value="Ig-like_dom"/>
</dbReference>
<evidence type="ECO:0000313" key="7">
    <source>
        <dbReference type="Proteomes" id="UP000007754"/>
    </source>
</evidence>
<evidence type="ECO:0000259" key="5">
    <source>
        <dbReference type="PROSITE" id="PS50835"/>
    </source>
</evidence>
<dbReference type="GO" id="GO:0005737">
    <property type="term" value="C:cytoplasm"/>
    <property type="evidence" value="ECO:0007669"/>
    <property type="project" value="UniProtKB-SubCell"/>
</dbReference>
<dbReference type="Pfam" id="PF07679">
    <property type="entry name" value="I-set"/>
    <property type="match status" value="1"/>
</dbReference>
<dbReference type="InterPro" id="IPR003598">
    <property type="entry name" value="Ig_sub2"/>
</dbReference>
<dbReference type="InterPro" id="IPR036179">
    <property type="entry name" value="Ig-like_dom_sf"/>
</dbReference>
<dbReference type="AlphaFoldDB" id="A0A674HF24"/>
<reference evidence="6" key="3">
    <citation type="submission" date="2025-09" db="UniProtKB">
        <authorList>
            <consortium name="Ensembl"/>
        </authorList>
    </citation>
    <scope>IDENTIFICATION</scope>
</reference>
<evidence type="ECO:0000313" key="6">
    <source>
        <dbReference type="Ensembl" id="ENSTGUP00000033250.1"/>
    </source>
</evidence>
<reference evidence="6 7" key="1">
    <citation type="journal article" date="2010" name="Nature">
        <title>The genome of a songbird.</title>
        <authorList>
            <person name="Warren W.C."/>
            <person name="Clayton D.F."/>
            <person name="Ellegren H."/>
            <person name="Arnold A.P."/>
            <person name="Hillier L.W."/>
            <person name="Kunstner A."/>
            <person name="Searle S."/>
            <person name="White S."/>
            <person name="Vilella A.J."/>
            <person name="Fairley S."/>
            <person name="Heger A."/>
            <person name="Kong L."/>
            <person name="Ponting C.P."/>
            <person name="Jarvis E.D."/>
            <person name="Mello C.V."/>
            <person name="Minx P."/>
            <person name="Lovell P."/>
            <person name="Velho T.A."/>
            <person name="Ferris M."/>
            <person name="Balakrishnan C.N."/>
            <person name="Sinha S."/>
            <person name="Blatti C."/>
            <person name="London S.E."/>
            <person name="Li Y."/>
            <person name="Lin Y.C."/>
            <person name="George J."/>
            <person name="Sweedler J."/>
            <person name="Southey B."/>
            <person name="Gunaratne P."/>
            <person name="Watson M."/>
            <person name="Nam K."/>
            <person name="Backstrom N."/>
            <person name="Smeds L."/>
            <person name="Nabholz B."/>
            <person name="Itoh Y."/>
            <person name="Whitney O."/>
            <person name="Pfenning A.R."/>
            <person name="Howard J."/>
            <person name="Volker M."/>
            <person name="Skinner B.M."/>
            <person name="Griffin D.K."/>
            <person name="Ye L."/>
            <person name="McLaren W.M."/>
            <person name="Flicek P."/>
            <person name="Quesada V."/>
            <person name="Velasco G."/>
            <person name="Lopez-Otin C."/>
            <person name="Puente X.S."/>
            <person name="Olender T."/>
            <person name="Lancet D."/>
            <person name="Smit A.F."/>
            <person name="Hubley R."/>
            <person name="Konkel M.K."/>
            <person name="Walker J.A."/>
            <person name="Batzer M.A."/>
            <person name="Gu W."/>
            <person name="Pollock D.D."/>
            <person name="Chen L."/>
            <person name="Cheng Z."/>
            <person name="Eichler E.E."/>
            <person name="Stapley J."/>
            <person name="Slate J."/>
            <person name="Ekblom R."/>
            <person name="Birkhead T."/>
            <person name="Burke T."/>
            <person name="Burt D."/>
            <person name="Scharff C."/>
            <person name="Adam I."/>
            <person name="Richard H."/>
            <person name="Sultan M."/>
            <person name="Soldatov A."/>
            <person name="Lehrach H."/>
            <person name="Edwards S.V."/>
            <person name="Yang S.P."/>
            <person name="Li X."/>
            <person name="Graves T."/>
            <person name="Fulton L."/>
            <person name="Nelson J."/>
            <person name="Chinwalla A."/>
            <person name="Hou S."/>
            <person name="Mardis E.R."/>
            <person name="Wilson R.K."/>
        </authorList>
    </citation>
    <scope>NUCLEOTIDE SEQUENCE [LARGE SCALE GENOMIC DNA]</scope>
</reference>
<dbReference type="Ensembl" id="ENSTGUT00000042889.1">
    <property type="protein sequence ID" value="ENSTGUP00000033250.1"/>
    <property type="gene ID" value="ENSTGUG00000023414.1"/>
</dbReference>
<comment type="subcellular location">
    <subcellularLocation>
        <location evidence="1">Cytoplasm</location>
    </subcellularLocation>
</comment>
<accession>A0A674HF24</accession>
<reference evidence="6" key="2">
    <citation type="submission" date="2025-08" db="UniProtKB">
        <authorList>
            <consortium name="Ensembl"/>
        </authorList>
    </citation>
    <scope>IDENTIFICATION</scope>
</reference>
<dbReference type="SUPFAM" id="SSF48726">
    <property type="entry name" value="Immunoglobulin"/>
    <property type="match status" value="1"/>
</dbReference>
<dbReference type="PROSITE" id="PS50835">
    <property type="entry name" value="IG_LIKE"/>
    <property type="match status" value="1"/>
</dbReference>
<name>A0A674HF24_TAEGU</name>
<dbReference type="PANTHER" id="PTHR47633">
    <property type="entry name" value="IMMUNOGLOBULIN"/>
    <property type="match status" value="1"/>
</dbReference>
<dbReference type="Gene3D" id="2.60.40.10">
    <property type="entry name" value="Immunoglobulins"/>
    <property type="match status" value="1"/>
</dbReference>
<dbReference type="InParanoid" id="A0A674HF24"/>
<dbReference type="FunFam" id="2.60.40.10:FF:000425">
    <property type="entry name" value="Myosin light chain kinase"/>
    <property type="match status" value="1"/>
</dbReference>
<evidence type="ECO:0000256" key="2">
    <source>
        <dbReference type="ARBA" id="ARBA00022490"/>
    </source>
</evidence>
<proteinExistence type="predicted"/>
<dbReference type="InterPro" id="IPR013783">
    <property type="entry name" value="Ig-like_fold"/>
</dbReference>
<feature type="domain" description="Ig-like" evidence="5">
    <location>
        <begin position="17"/>
        <end position="109"/>
    </location>
</feature>
<evidence type="ECO:0000256" key="1">
    <source>
        <dbReference type="ARBA" id="ARBA00004496"/>
    </source>
</evidence>
<organism evidence="6 7">
    <name type="scientific">Taeniopygia guttata</name>
    <name type="common">Zebra finch</name>
    <name type="synonym">Poephila guttata</name>
    <dbReference type="NCBI Taxonomy" id="59729"/>
    <lineage>
        <taxon>Eukaryota</taxon>
        <taxon>Metazoa</taxon>
        <taxon>Chordata</taxon>
        <taxon>Craniata</taxon>
        <taxon>Vertebrata</taxon>
        <taxon>Euteleostomi</taxon>
        <taxon>Archelosauria</taxon>
        <taxon>Archosauria</taxon>
        <taxon>Dinosauria</taxon>
        <taxon>Saurischia</taxon>
        <taxon>Theropoda</taxon>
        <taxon>Coelurosauria</taxon>
        <taxon>Aves</taxon>
        <taxon>Neognathae</taxon>
        <taxon>Neoaves</taxon>
        <taxon>Telluraves</taxon>
        <taxon>Australaves</taxon>
        <taxon>Passeriformes</taxon>
        <taxon>Passeroidea</taxon>
        <taxon>Estrildidae</taxon>
        <taxon>Estrildinae</taxon>
        <taxon>Taeniopygia</taxon>
    </lineage>
</organism>
<keyword evidence="7" id="KW-1185">Reference proteome</keyword>
<dbReference type="SMART" id="SM00409">
    <property type="entry name" value="IG"/>
    <property type="match status" value="1"/>
</dbReference>
<dbReference type="SMART" id="SM00408">
    <property type="entry name" value="IGc2"/>
    <property type="match status" value="1"/>
</dbReference>
<evidence type="ECO:0000256" key="4">
    <source>
        <dbReference type="SAM" id="MobiDB-lite"/>
    </source>
</evidence>
<sequence length="159" mass="17478">LALPDRENALEFEPGKPVYFSKAELKLEEEGKAPGDVARLSVTVTGSPTPKIQWFFNSTKLTPCMDCKLVFAGNDHSLILPYAGVQDEGEYLCVASNVHGEASCSAQLRMRQREPGFPRFAREPGSVQCAPENHPQHRRATGCSEDRGFPNPSTGVKHH</sequence>